<comment type="caution">
    <text evidence="2">The sequence shown here is derived from an EMBL/GenBank/DDBJ whole genome shotgun (WGS) entry which is preliminary data.</text>
</comment>
<evidence type="ECO:0000313" key="2">
    <source>
        <dbReference type="EMBL" id="GIJ70943.1"/>
    </source>
</evidence>
<proteinExistence type="predicted"/>
<keyword evidence="3" id="KW-1185">Reference proteome</keyword>
<evidence type="ECO:0008006" key="4">
    <source>
        <dbReference type="Google" id="ProtNLM"/>
    </source>
</evidence>
<evidence type="ECO:0000313" key="3">
    <source>
        <dbReference type="Proteomes" id="UP000635606"/>
    </source>
</evidence>
<organism evidence="2 3">
    <name type="scientific">Virgisporangium ochraceum</name>
    <dbReference type="NCBI Taxonomy" id="65505"/>
    <lineage>
        <taxon>Bacteria</taxon>
        <taxon>Bacillati</taxon>
        <taxon>Actinomycetota</taxon>
        <taxon>Actinomycetes</taxon>
        <taxon>Micromonosporales</taxon>
        <taxon>Micromonosporaceae</taxon>
        <taxon>Virgisporangium</taxon>
    </lineage>
</organism>
<dbReference type="Proteomes" id="UP000635606">
    <property type="component" value="Unassembled WGS sequence"/>
</dbReference>
<feature type="transmembrane region" description="Helical" evidence="1">
    <location>
        <begin position="354"/>
        <end position="371"/>
    </location>
</feature>
<feature type="transmembrane region" description="Helical" evidence="1">
    <location>
        <begin position="99"/>
        <end position="121"/>
    </location>
</feature>
<feature type="transmembrane region" description="Helical" evidence="1">
    <location>
        <begin position="141"/>
        <end position="172"/>
    </location>
</feature>
<dbReference type="EMBL" id="BOPH01000083">
    <property type="protein sequence ID" value="GIJ70943.1"/>
    <property type="molecule type" value="Genomic_DNA"/>
</dbReference>
<feature type="transmembrane region" description="Helical" evidence="1">
    <location>
        <begin position="69"/>
        <end position="87"/>
    </location>
</feature>
<keyword evidence="1" id="KW-1133">Transmembrane helix</keyword>
<name>A0A8J3ZZ86_9ACTN</name>
<keyword evidence="1" id="KW-0472">Membrane</keyword>
<feature type="transmembrane region" description="Helical" evidence="1">
    <location>
        <begin position="302"/>
        <end position="324"/>
    </location>
</feature>
<accession>A0A8J3ZZ86</accession>
<sequence>MICRVTVTVSPSVVRQTEGWLIRRGMPVLIADYSFASHILPRMVPFLALVSVTGLLWPLRDEVSPVGRFVAVLVVLVGGVVAGILLNRFRLLPTFPRRAVILVLVAYGAMPLLIPLLDLAVSSTVASPDVGAGEITEGRTGFVGAVVGFSLIFVALFEVARLTTLFGVLPLLARSVRNAWQDLRNTLRLQSRALPMLLFVTLFFFFTGELWQAMNRMTWWRLVAVLALFVGVTVLAAAGRLREDIGKVEQDLRVPRLKKACEGTPLDGVPVDALASDGALRPPPLTDRQINSLLVMLASRQLVQAIVVGLWLFAFFVVLGLIVVDPATAEQWIGEPPRPLAAFPDIPAALPRNAALLAGFGSMYFAVTSMFDTENRRRFFTPILEEVERTLAVRAVYLAARDRQRD</sequence>
<protein>
    <recommendedName>
        <fullName evidence="4">Integral membrane protein</fullName>
    </recommendedName>
</protein>
<keyword evidence="1" id="KW-0812">Transmembrane</keyword>
<feature type="transmembrane region" description="Helical" evidence="1">
    <location>
        <begin position="193"/>
        <end position="213"/>
    </location>
</feature>
<reference evidence="2" key="1">
    <citation type="submission" date="2021-01" db="EMBL/GenBank/DDBJ databases">
        <title>Whole genome shotgun sequence of Virgisporangium ochraceum NBRC 16418.</title>
        <authorList>
            <person name="Komaki H."/>
            <person name="Tamura T."/>
        </authorList>
    </citation>
    <scope>NUCLEOTIDE SEQUENCE</scope>
    <source>
        <strain evidence="2">NBRC 16418</strain>
    </source>
</reference>
<gene>
    <name evidence="2" type="ORF">Voc01_058600</name>
</gene>
<feature type="transmembrane region" description="Helical" evidence="1">
    <location>
        <begin position="219"/>
        <end position="238"/>
    </location>
</feature>
<evidence type="ECO:0000256" key="1">
    <source>
        <dbReference type="SAM" id="Phobius"/>
    </source>
</evidence>
<feature type="transmembrane region" description="Helical" evidence="1">
    <location>
        <begin position="39"/>
        <end position="57"/>
    </location>
</feature>
<dbReference type="AlphaFoldDB" id="A0A8J3ZZ86"/>